<dbReference type="Gene3D" id="1.10.1060.10">
    <property type="entry name" value="Alpha-helical ferredoxin"/>
    <property type="match status" value="1"/>
</dbReference>
<dbReference type="Pfam" id="PF02913">
    <property type="entry name" value="FAD-oxidase_C"/>
    <property type="match status" value="1"/>
</dbReference>
<sequence length="979" mass="107661">MSATPFPILTNTTKNHTHPHEDFSSAAGLEATLRQTVQGEVRFDAASRALYATDASNYRQVPIGLVVPRSIDDVIATMAACHKFGAPVLSRGGGTSLAGQCCNVAVVMDFSKYLRNIVALDPVTQMARVEPGIVLDALRFEAEKHELTFAPDPATHSRCTLGGMIGNNSCGVHALMGGKTVDNIEALDILLYDGTRMRVGKTSEAELEAIIAAGGRKGQIYAGLKSLRDRYAVLVRERFPDIPRRVSGYNLDQLLPENGFNVARALVGTEGTCVTILEATCELKPSPQHRRLVVLGFADAFIAADHVPAVLEHKPIGLEGFDGLLVDFMLRKNLVVDDVRLLPAGRGFLLCEFGADSDADVDAQVDRFVEDAGRYAEQPVIARYTEAEAARVWKVRESALGASVFVPGEKSGWEGWEDSAVPPEKLGAYLRELFGLLNAYGYRTPMYGHFGQGCVHLRISFDLKTTAGAAKYRDFIDKAADIVLKYGGSFSGEHGDGQSRACLLPKMFGPELMSAFVEFKALWDPTNRMNPGKLIDPIAVYDAIENLRIGPGYAPTPAKTWFQYPNDNGMFAEATERCVGVGACRRQDHGTMCPSYMATREEKHSTRGRARLLWEMMQGDTIPGKWDNEEIHEALDLCLSCKACKTECPVNVDMATWKAEFLAHHYEHKRHPVYHYAFGYMDKLAHAASVAPSLANLPMKFAPLASLAKSALGIAPQRTLPAFAAKNFRDTYQSTHGWRPQSKRADVLLWADTWNNYFHPQALHAAADVLGTAGYNIQVPKRHVCCGRPLYDFGFLDEAKRYLRNILTMFAAEIDAGMPVVMLEPSCATVFRDELINFFPHDERAQKLARQTIMLSEALANSPQPYVPPDLAGRRIVVHGHCHQKTQMTMKDEMKLLYATGAAVELLDSGCCGMAGPFGFEKDKFDVSQTLAERVLMPAVRAAASEDIIVTNGFSCREQISQNSNRCAVHLSEVLAGRQ</sequence>
<feature type="region of interest" description="Disordered" evidence="8">
    <location>
        <begin position="1"/>
        <end position="22"/>
    </location>
</feature>
<dbReference type="eggNOG" id="COG0247">
    <property type="taxonomic scope" value="Bacteria"/>
</dbReference>
<dbReference type="InterPro" id="IPR016164">
    <property type="entry name" value="FAD-linked_Oxase-like_C"/>
</dbReference>
<dbReference type="Gene3D" id="3.30.43.10">
    <property type="entry name" value="Uridine Diphospho-n-acetylenolpyruvylglucosamine Reductase, domain 2"/>
    <property type="match status" value="1"/>
</dbReference>
<keyword evidence="4" id="KW-0274">FAD</keyword>
<name>I3ZED2_TERRK</name>
<dbReference type="InterPro" id="IPR009051">
    <property type="entry name" value="Helical_ferredxn"/>
</dbReference>
<evidence type="ECO:0000256" key="1">
    <source>
        <dbReference type="ARBA" id="ARBA00001974"/>
    </source>
</evidence>
<dbReference type="HOGENOM" id="CLU_010756_0_0_0"/>
<evidence type="ECO:0000256" key="2">
    <source>
        <dbReference type="ARBA" id="ARBA00022630"/>
    </source>
</evidence>
<dbReference type="GO" id="GO:0004458">
    <property type="term" value="F:D-lactate dehydrogenase (cytochrome) activity"/>
    <property type="evidence" value="ECO:0007669"/>
    <property type="project" value="TreeGrafter"/>
</dbReference>
<evidence type="ECO:0000256" key="6">
    <source>
        <dbReference type="ARBA" id="ARBA00023004"/>
    </source>
</evidence>
<dbReference type="Pfam" id="PF02754">
    <property type="entry name" value="CCG"/>
    <property type="match status" value="2"/>
</dbReference>
<dbReference type="Proteomes" id="UP000006056">
    <property type="component" value="Chromosome"/>
</dbReference>
<evidence type="ECO:0000313" key="11">
    <source>
        <dbReference type="EMBL" id="AFL87600.1"/>
    </source>
</evidence>
<keyword evidence="3" id="KW-0479">Metal-binding</keyword>
<dbReference type="InterPro" id="IPR006094">
    <property type="entry name" value="Oxid_FAD_bind_N"/>
</dbReference>
<dbReference type="EMBL" id="CP003379">
    <property type="protein sequence ID" value="AFL87600.1"/>
    <property type="molecule type" value="Genomic_DNA"/>
</dbReference>
<proteinExistence type="predicted"/>
<dbReference type="GO" id="GO:0051536">
    <property type="term" value="F:iron-sulfur cluster binding"/>
    <property type="evidence" value="ECO:0007669"/>
    <property type="project" value="UniProtKB-KW"/>
</dbReference>
<dbReference type="Pfam" id="PF13183">
    <property type="entry name" value="Fer4_8"/>
    <property type="match status" value="1"/>
</dbReference>
<dbReference type="GO" id="GO:0008720">
    <property type="term" value="F:D-lactate dehydrogenase (NAD+) activity"/>
    <property type="evidence" value="ECO:0007669"/>
    <property type="project" value="TreeGrafter"/>
</dbReference>
<evidence type="ECO:0000259" key="10">
    <source>
        <dbReference type="PROSITE" id="PS51387"/>
    </source>
</evidence>
<keyword evidence="6" id="KW-0408">Iron</keyword>
<dbReference type="InterPro" id="IPR016169">
    <property type="entry name" value="FAD-bd_PCMH_sub2"/>
</dbReference>
<evidence type="ECO:0000256" key="8">
    <source>
        <dbReference type="SAM" id="MobiDB-lite"/>
    </source>
</evidence>
<feature type="compositionally biased region" description="Polar residues" evidence="8">
    <location>
        <begin position="1"/>
        <end position="14"/>
    </location>
</feature>
<dbReference type="Gene3D" id="3.30.465.10">
    <property type="match status" value="1"/>
</dbReference>
<dbReference type="GO" id="GO:1903457">
    <property type="term" value="P:lactate catabolic process"/>
    <property type="evidence" value="ECO:0007669"/>
    <property type="project" value="TreeGrafter"/>
</dbReference>
<protein>
    <submittedName>
        <fullName evidence="11">FAD/FMN-dependent dehydrogenase</fullName>
    </submittedName>
</protein>
<dbReference type="GO" id="GO:0071949">
    <property type="term" value="F:FAD binding"/>
    <property type="evidence" value="ECO:0007669"/>
    <property type="project" value="InterPro"/>
</dbReference>
<dbReference type="SUPFAM" id="SSF46548">
    <property type="entry name" value="alpha-helical ferredoxin"/>
    <property type="match status" value="1"/>
</dbReference>
<dbReference type="InterPro" id="IPR004017">
    <property type="entry name" value="Cys_rich_dom"/>
</dbReference>
<gene>
    <name evidence="11" type="ordered locus">Terro_1291</name>
</gene>
<evidence type="ECO:0000259" key="9">
    <source>
        <dbReference type="PROSITE" id="PS51379"/>
    </source>
</evidence>
<dbReference type="InterPro" id="IPR017896">
    <property type="entry name" value="4Fe4S_Fe-S-bd"/>
</dbReference>
<comment type="cofactor">
    <cofactor evidence="1">
        <name>FAD</name>
        <dbReference type="ChEBI" id="CHEBI:57692"/>
    </cofactor>
</comment>
<dbReference type="PANTHER" id="PTHR11748">
    <property type="entry name" value="D-LACTATE DEHYDROGENASE"/>
    <property type="match status" value="1"/>
</dbReference>
<dbReference type="InterPro" id="IPR016167">
    <property type="entry name" value="FAD-bd_PCMH_sub1"/>
</dbReference>
<dbReference type="PROSITE" id="PS00198">
    <property type="entry name" value="4FE4S_FER_1"/>
    <property type="match status" value="1"/>
</dbReference>
<feature type="domain" description="4Fe-4S ferredoxin-type" evidence="9">
    <location>
        <begin position="627"/>
        <end position="658"/>
    </location>
</feature>
<dbReference type="eggNOG" id="COG0277">
    <property type="taxonomic scope" value="Bacteria"/>
</dbReference>
<dbReference type="SUPFAM" id="SSF56176">
    <property type="entry name" value="FAD-binding/transporter-associated domain-like"/>
    <property type="match status" value="1"/>
</dbReference>
<dbReference type="PANTHER" id="PTHR11748:SF119">
    <property type="entry name" value="D-2-HYDROXYGLUTARATE DEHYDROGENASE"/>
    <property type="match status" value="1"/>
</dbReference>
<dbReference type="Pfam" id="PF01565">
    <property type="entry name" value="FAD_binding_4"/>
    <property type="match status" value="1"/>
</dbReference>
<dbReference type="AlphaFoldDB" id="I3ZED2"/>
<dbReference type="PATRIC" id="fig|926566.3.peg.1272"/>
<keyword evidence="12" id="KW-1185">Reference proteome</keyword>
<dbReference type="OrthoDB" id="9767256at2"/>
<reference evidence="11 12" key="1">
    <citation type="submission" date="2012-06" db="EMBL/GenBank/DDBJ databases">
        <title>Complete genome of Terriglobus roseus DSM 18391.</title>
        <authorList>
            <consortium name="US DOE Joint Genome Institute (JGI-PGF)"/>
            <person name="Lucas S."/>
            <person name="Copeland A."/>
            <person name="Lapidus A."/>
            <person name="Glavina del Rio T."/>
            <person name="Dalin E."/>
            <person name="Tice H."/>
            <person name="Bruce D."/>
            <person name="Goodwin L."/>
            <person name="Pitluck S."/>
            <person name="Peters L."/>
            <person name="Mikhailova N."/>
            <person name="Munk A.C.C."/>
            <person name="Kyrpides N."/>
            <person name="Mavromatis K."/>
            <person name="Ivanova N."/>
            <person name="Brettin T."/>
            <person name="Detter J.C."/>
            <person name="Han C."/>
            <person name="Larimer F."/>
            <person name="Land M."/>
            <person name="Hauser L."/>
            <person name="Markowitz V."/>
            <person name="Cheng J.-F."/>
            <person name="Hugenholtz P."/>
            <person name="Woyke T."/>
            <person name="Wu D."/>
            <person name="Brambilla E."/>
            <person name="Klenk H.-P."/>
            <person name="Eisen J.A."/>
        </authorList>
    </citation>
    <scope>NUCLEOTIDE SEQUENCE [LARGE SCALE GENOMIC DNA]</scope>
    <source>
        <strain evidence="12">DSM 18391 / NRRL B-41598 / KBS 63</strain>
    </source>
</reference>
<dbReference type="RefSeq" id="WP_014785169.1">
    <property type="nucleotide sequence ID" value="NC_018014.1"/>
</dbReference>
<evidence type="ECO:0000256" key="5">
    <source>
        <dbReference type="ARBA" id="ARBA00023002"/>
    </source>
</evidence>
<keyword evidence="5" id="KW-0560">Oxidoreductase</keyword>
<dbReference type="PROSITE" id="PS51387">
    <property type="entry name" value="FAD_PCMH"/>
    <property type="match status" value="1"/>
</dbReference>
<evidence type="ECO:0000313" key="12">
    <source>
        <dbReference type="Proteomes" id="UP000006056"/>
    </source>
</evidence>
<dbReference type="Gene3D" id="3.30.70.2740">
    <property type="match status" value="1"/>
</dbReference>
<evidence type="ECO:0000256" key="3">
    <source>
        <dbReference type="ARBA" id="ARBA00022723"/>
    </source>
</evidence>
<dbReference type="KEGG" id="trs:Terro_1291"/>
<keyword evidence="2" id="KW-0285">Flavoprotein</keyword>
<accession>I3ZED2</accession>
<dbReference type="InterPro" id="IPR004113">
    <property type="entry name" value="FAD-bd_oxidored_4_C"/>
</dbReference>
<dbReference type="InterPro" id="IPR016166">
    <property type="entry name" value="FAD-bd_PCMH"/>
</dbReference>
<dbReference type="InterPro" id="IPR017900">
    <property type="entry name" value="4Fe4S_Fe_S_CS"/>
</dbReference>
<evidence type="ECO:0000256" key="7">
    <source>
        <dbReference type="ARBA" id="ARBA00023014"/>
    </source>
</evidence>
<evidence type="ECO:0000256" key="4">
    <source>
        <dbReference type="ARBA" id="ARBA00022827"/>
    </source>
</evidence>
<dbReference type="GO" id="GO:0046872">
    <property type="term" value="F:metal ion binding"/>
    <property type="evidence" value="ECO:0007669"/>
    <property type="project" value="UniProtKB-KW"/>
</dbReference>
<dbReference type="InterPro" id="IPR036318">
    <property type="entry name" value="FAD-bd_PCMH-like_sf"/>
</dbReference>
<dbReference type="STRING" id="926566.Terro_1291"/>
<feature type="domain" description="FAD-binding PCMH-type" evidence="10">
    <location>
        <begin position="58"/>
        <end position="286"/>
    </location>
</feature>
<keyword evidence="7" id="KW-0411">Iron-sulfur</keyword>
<organism evidence="11 12">
    <name type="scientific">Terriglobus roseus (strain DSM 18391 / NRRL B-41598 / KBS 63)</name>
    <dbReference type="NCBI Taxonomy" id="926566"/>
    <lineage>
        <taxon>Bacteria</taxon>
        <taxon>Pseudomonadati</taxon>
        <taxon>Acidobacteriota</taxon>
        <taxon>Terriglobia</taxon>
        <taxon>Terriglobales</taxon>
        <taxon>Acidobacteriaceae</taxon>
        <taxon>Terriglobus</taxon>
    </lineage>
</organism>
<dbReference type="PROSITE" id="PS51379">
    <property type="entry name" value="4FE4S_FER_2"/>
    <property type="match status" value="1"/>
</dbReference>
<dbReference type="SUPFAM" id="SSF55103">
    <property type="entry name" value="FAD-linked oxidases, C-terminal domain"/>
    <property type="match status" value="1"/>
</dbReference>